<accession>A0A432YZN8</accession>
<reference evidence="2" key="1">
    <citation type="journal article" date="2018" name="Front. Microbiol.">
        <title>Genome-Based Analysis Reveals the Taxonomy and Diversity of the Family Idiomarinaceae.</title>
        <authorList>
            <person name="Liu Y."/>
            <person name="Lai Q."/>
            <person name="Shao Z."/>
        </authorList>
    </citation>
    <scope>NUCLEOTIDE SEQUENCE [LARGE SCALE GENOMIC DNA]</scope>
    <source>
        <strain evidence="2">R22</strain>
    </source>
</reference>
<dbReference type="Pfam" id="PF04299">
    <property type="entry name" value="FMN_bind_2"/>
    <property type="match status" value="1"/>
</dbReference>
<organism evidence="1 2">
    <name type="scientific">Idiomarina ramblicola</name>
    <dbReference type="NCBI Taxonomy" id="263724"/>
    <lineage>
        <taxon>Bacteria</taxon>
        <taxon>Pseudomonadati</taxon>
        <taxon>Pseudomonadota</taxon>
        <taxon>Gammaproteobacteria</taxon>
        <taxon>Alteromonadales</taxon>
        <taxon>Idiomarinaceae</taxon>
        <taxon>Idiomarina</taxon>
    </lineage>
</organism>
<gene>
    <name evidence="1" type="ORF">CWI78_05625</name>
</gene>
<dbReference type="EMBL" id="PIQC01000004">
    <property type="protein sequence ID" value="RUO69396.1"/>
    <property type="molecule type" value="Genomic_DNA"/>
</dbReference>
<dbReference type="OrthoDB" id="9794948at2"/>
<evidence type="ECO:0000313" key="2">
    <source>
        <dbReference type="Proteomes" id="UP000288058"/>
    </source>
</evidence>
<dbReference type="RefSeq" id="WP_126781094.1">
    <property type="nucleotide sequence ID" value="NZ_PIQC01000004.1"/>
</dbReference>
<keyword evidence="2" id="KW-1185">Reference proteome</keyword>
<dbReference type="PANTHER" id="PTHR35802">
    <property type="entry name" value="PROTEASE SYNTHASE AND SPORULATION PROTEIN PAI 2"/>
    <property type="match status" value="1"/>
</dbReference>
<dbReference type="InterPro" id="IPR007396">
    <property type="entry name" value="TR_PAI2-type"/>
</dbReference>
<dbReference type="Gene3D" id="2.30.110.10">
    <property type="entry name" value="Electron Transport, Fmn-binding Protein, Chain A"/>
    <property type="match status" value="1"/>
</dbReference>
<protein>
    <submittedName>
        <fullName evidence="1">Transcriptional regulator</fullName>
    </submittedName>
</protein>
<proteinExistence type="predicted"/>
<comment type="caution">
    <text evidence="1">The sequence shown here is derived from an EMBL/GenBank/DDBJ whole genome shotgun (WGS) entry which is preliminary data.</text>
</comment>
<name>A0A432YZN8_9GAMM</name>
<dbReference type="PANTHER" id="PTHR35802:SF1">
    <property type="entry name" value="PROTEASE SYNTHASE AND SPORULATION PROTEIN PAI 2"/>
    <property type="match status" value="1"/>
</dbReference>
<dbReference type="PIRSF" id="PIRSF010372">
    <property type="entry name" value="PaiB"/>
    <property type="match status" value="1"/>
</dbReference>
<dbReference type="InterPro" id="IPR012349">
    <property type="entry name" value="Split_barrel_FMN-bd"/>
</dbReference>
<dbReference type="Proteomes" id="UP000288058">
    <property type="component" value="Unassembled WGS sequence"/>
</dbReference>
<dbReference type="AlphaFoldDB" id="A0A432YZN8"/>
<dbReference type="SUPFAM" id="SSF50475">
    <property type="entry name" value="FMN-binding split barrel"/>
    <property type="match status" value="1"/>
</dbReference>
<sequence>MYVPKHFKEDDNAKLHQYIRDYGFGVLIIADEDGIEANHLPFHLICKEGESLGTLQCHVARNNTVWQRLKNGGRVLAVFQGPDGYVSPSWYPSKAETGRVVPTWNYLAVHAAGKARIVEDATWLKQHLTELTDQHESGMKEPWQVDDAPENFTDRLIKAIVGIEIEVETLTGKLKASQNLPERNRAGVKAGLKESERPHSCAMSKFVS</sequence>
<evidence type="ECO:0000313" key="1">
    <source>
        <dbReference type="EMBL" id="RUO69396.1"/>
    </source>
</evidence>